<name>A0A0P0Y3X0_ORYSJ</name>
<evidence type="ECO:0000256" key="1">
    <source>
        <dbReference type="SAM" id="MobiDB-lite"/>
    </source>
</evidence>
<dbReference type="Proteomes" id="UP000059680">
    <property type="component" value="Chromosome 11"/>
</dbReference>
<feature type="region of interest" description="Disordered" evidence="1">
    <location>
        <begin position="1"/>
        <end position="67"/>
    </location>
</feature>
<reference evidence="2 3" key="2">
    <citation type="journal article" date="2013" name="Plant Cell Physiol.">
        <title>Rice Annotation Project Database (RAP-DB): an integrative and interactive database for rice genomics.</title>
        <authorList>
            <person name="Sakai H."/>
            <person name="Lee S.S."/>
            <person name="Tanaka T."/>
            <person name="Numa H."/>
            <person name="Kim J."/>
            <person name="Kawahara Y."/>
            <person name="Wakimoto H."/>
            <person name="Yang C.C."/>
            <person name="Iwamoto M."/>
            <person name="Abe T."/>
            <person name="Yamada Y."/>
            <person name="Muto A."/>
            <person name="Inokuchi H."/>
            <person name="Ikemura T."/>
            <person name="Matsumoto T."/>
            <person name="Sasaki T."/>
            <person name="Itoh T."/>
        </authorList>
    </citation>
    <scope>NUCLEOTIDE SEQUENCE [LARGE SCALE GENOMIC DNA]</scope>
    <source>
        <strain evidence="3">cv. Nipponbare</strain>
    </source>
</reference>
<proteinExistence type="predicted"/>
<reference evidence="2 3" key="3">
    <citation type="journal article" date="2013" name="Rice">
        <title>Improvement of the Oryza sativa Nipponbare reference genome using next generation sequence and optical map data.</title>
        <authorList>
            <person name="Kawahara Y."/>
            <person name="de la Bastide M."/>
            <person name="Hamilton J.P."/>
            <person name="Kanamori H."/>
            <person name="McCombie W.R."/>
            <person name="Ouyang S."/>
            <person name="Schwartz D.C."/>
            <person name="Tanaka T."/>
            <person name="Wu J."/>
            <person name="Zhou S."/>
            <person name="Childs K.L."/>
            <person name="Davidson R.M."/>
            <person name="Lin H."/>
            <person name="Quesada-Ocampo L."/>
            <person name="Vaillancourt B."/>
            <person name="Sakai H."/>
            <person name="Lee S.S."/>
            <person name="Kim J."/>
            <person name="Numa H."/>
            <person name="Itoh T."/>
            <person name="Buell C.R."/>
            <person name="Matsumoto T."/>
        </authorList>
    </citation>
    <scope>NUCLEOTIDE SEQUENCE [LARGE SCALE GENOMIC DNA]</scope>
    <source>
        <strain evidence="3">cv. Nipponbare</strain>
    </source>
</reference>
<organism evidence="2 3">
    <name type="scientific">Oryza sativa subsp. japonica</name>
    <name type="common">Rice</name>
    <dbReference type="NCBI Taxonomy" id="39947"/>
    <lineage>
        <taxon>Eukaryota</taxon>
        <taxon>Viridiplantae</taxon>
        <taxon>Streptophyta</taxon>
        <taxon>Embryophyta</taxon>
        <taxon>Tracheophyta</taxon>
        <taxon>Spermatophyta</taxon>
        <taxon>Magnoliopsida</taxon>
        <taxon>Liliopsida</taxon>
        <taxon>Poales</taxon>
        <taxon>Poaceae</taxon>
        <taxon>BOP clade</taxon>
        <taxon>Oryzoideae</taxon>
        <taxon>Oryzeae</taxon>
        <taxon>Oryzinae</taxon>
        <taxon>Oryza</taxon>
        <taxon>Oryza sativa</taxon>
    </lineage>
</organism>
<protein>
    <submittedName>
        <fullName evidence="2">Os11g0591400 protein</fullName>
    </submittedName>
</protein>
<keyword evidence="3" id="KW-1185">Reference proteome</keyword>
<accession>A0A0P0Y3X0</accession>
<dbReference type="InParanoid" id="A0A0P0Y3X0"/>
<dbReference type="PaxDb" id="39947-A0A0P0Y3X0"/>
<dbReference type="Gramene" id="Os11t0591400-01">
    <property type="protein sequence ID" value="Os11t0591400-01"/>
    <property type="gene ID" value="Os11g0591400"/>
</dbReference>
<feature type="compositionally biased region" description="Basic and acidic residues" evidence="1">
    <location>
        <begin position="38"/>
        <end position="49"/>
    </location>
</feature>
<evidence type="ECO:0000313" key="3">
    <source>
        <dbReference type="Proteomes" id="UP000059680"/>
    </source>
</evidence>
<reference evidence="3" key="1">
    <citation type="journal article" date="2005" name="Nature">
        <title>The map-based sequence of the rice genome.</title>
        <authorList>
            <consortium name="International rice genome sequencing project (IRGSP)"/>
            <person name="Matsumoto T."/>
            <person name="Wu J."/>
            <person name="Kanamori H."/>
            <person name="Katayose Y."/>
            <person name="Fujisawa M."/>
            <person name="Namiki N."/>
            <person name="Mizuno H."/>
            <person name="Yamamoto K."/>
            <person name="Antonio B.A."/>
            <person name="Baba T."/>
            <person name="Sakata K."/>
            <person name="Nagamura Y."/>
            <person name="Aoki H."/>
            <person name="Arikawa K."/>
            <person name="Arita K."/>
            <person name="Bito T."/>
            <person name="Chiden Y."/>
            <person name="Fujitsuka N."/>
            <person name="Fukunaka R."/>
            <person name="Hamada M."/>
            <person name="Harada C."/>
            <person name="Hayashi A."/>
            <person name="Hijishita S."/>
            <person name="Honda M."/>
            <person name="Hosokawa S."/>
            <person name="Ichikawa Y."/>
            <person name="Idonuma A."/>
            <person name="Iijima M."/>
            <person name="Ikeda M."/>
            <person name="Ikeno M."/>
            <person name="Ito K."/>
            <person name="Ito S."/>
            <person name="Ito T."/>
            <person name="Ito Y."/>
            <person name="Ito Y."/>
            <person name="Iwabuchi A."/>
            <person name="Kamiya K."/>
            <person name="Karasawa W."/>
            <person name="Kurita K."/>
            <person name="Katagiri S."/>
            <person name="Kikuta A."/>
            <person name="Kobayashi H."/>
            <person name="Kobayashi N."/>
            <person name="Machita K."/>
            <person name="Maehara T."/>
            <person name="Masukawa M."/>
            <person name="Mizubayashi T."/>
            <person name="Mukai Y."/>
            <person name="Nagasaki H."/>
            <person name="Nagata Y."/>
            <person name="Naito S."/>
            <person name="Nakashima M."/>
            <person name="Nakama Y."/>
            <person name="Nakamichi Y."/>
            <person name="Nakamura M."/>
            <person name="Meguro A."/>
            <person name="Negishi M."/>
            <person name="Ohta I."/>
            <person name="Ohta T."/>
            <person name="Okamoto M."/>
            <person name="Ono N."/>
            <person name="Saji S."/>
            <person name="Sakaguchi M."/>
            <person name="Sakai K."/>
            <person name="Shibata M."/>
            <person name="Shimokawa T."/>
            <person name="Song J."/>
            <person name="Takazaki Y."/>
            <person name="Terasawa K."/>
            <person name="Tsugane M."/>
            <person name="Tsuji K."/>
            <person name="Ueda S."/>
            <person name="Waki K."/>
            <person name="Yamagata H."/>
            <person name="Yamamoto M."/>
            <person name="Yamamoto S."/>
            <person name="Yamane H."/>
            <person name="Yoshiki S."/>
            <person name="Yoshihara R."/>
            <person name="Yukawa K."/>
            <person name="Zhong H."/>
            <person name="Yano M."/>
            <person name="Yuan Q."/>
            <person name="Ouyang S."/>
            <person name="Liu J."/>
            <person name="Jones K.M."/>
            <person name="Gansberger K."/>
            <person name="Moffat K."/>
            <person name="Hill J."/>
            <person name="Bera J."/>
            <person name="Fadrosh D."/>
            <person name="Jin S."/>
            <person name="Johri S."/>
            <person name="Kim M."/>
            <person name="Overton L."/>
            <person name="Reardon M."/>
            <person name="Tsitrin T."/>
            <person name="Vuong H."/>
            <person name="Weaver B."/>
            <person name="Ciecko A."/>
            <person name="Tallon L."/>
            <person name="Jackson J."/>
            <person name="Pai G."/>
            <person name="Aken S.V."/>
            <person name="Utterback T."/>
            <person name="Reidmuller S."/>
            <person name="Feldblyum T."/>
            <person name="Hsiao J."/>
            <person name="Zismann V."/>
            <person name="Iobst S."/>
            <person name="de Vazeille A.R."/>
            <person name="Buell C.R."/>
            <person name="Ying K."/>
            <person name="Li Y."/>
            <person name="Lu T."/>
            <person name="Huang Y."/>
            <person name="Zhao Q."/>
            <person name="Feng Q."/>
            <person name="Zhang L."/>
            <person name="Zhu J."/>
            <person name="Weng Q."/>
            <person name="Mu J."/>
            <person name="Lu Y."/>
            <person name="Fan D."/>
            <person name="Liu Y."/>
            <person name="Guan J."/>
            <person name="Zhang Y."/>
            <person name="Yu S."/>
            <person name="Liu X."/>
            <person name="Zhang Y."/>
            <person name="Hong G."/>
            <person name="Han B."/>
            <person name="Choisne N."/>
            <person name="Demange N."/>
            <person name="Orjeda G."/>
            <person name="Samain S."/>
            <person name="Cattolico L."/>
            <person name="Pelletier E."/>
            <person name="Couloux A."/>
            <person name="Segurens B."/>
            <person name="Wincker P."/>
            <person name="D'Hont A."/>
            <person name="Scarpelli C."/>
            <person name="Weissenbach J."/>
            <person name="Salanoubat M."/>
            <person name="Quetier F."/>
            <person name="Yu Y."/>
            <person name="Kim H.R."/>
            <person name="Rambo T."/>
            <person name="Currie J."/>
            <person name="Collura K."/>
            <person name="Luo M."/>
            <person name="Yang T."/>
            <person name="Ammiraju J.S.S."/>
            <person name="Engler F."/>
            <person name="Soderlund C."/>
            <person name="Wing R.A."/>
            <person name="Palmer L.E."/>
            <person name="de la Bastide M."/>
            <person name="Spiegel L."/>
            <person name="Nascimento L."/>
            <person name="Zutavern T."/>
            <person name="O'Shaughnessy A."/>
            <person name="Dike S."/>
            <person name="Dedhia N."/>
            <person name="Preston R."/>
            <person name="Balija V."/>
            <person name="McCombie W.R."/>
            <person name="Chow T."/>
            <person name="Chen H."/>
            <person name="Chung M."/>
            <person name="Chen C."/>
            <person name="Shaw J."/>
            <person name="Wu H."/>
            <person name="Hsiao K."/>
            <person name="Chao Y."/>
            <person name="Chu M."/>
            <person name="Cheng C."/>
            <person name="Hour A."/>
            <person name="Lee P."/>
            <person name="Lin S."/>
            <person name="Lin Y."/>
            <person name="Liou J."/>
            <person name="Liu S."/>
            <person name="Hsing Y."/>
            <person name="Raghuvanshi S."/>
            <person name="Mohanty A."/>
            <person name="Bharti A.K."/>
            <person name="Gaur A."/>
            <person name="Gupta V."/>
            <person name="Kumar D."/>
            <person name="Ravi V."/>
            <person name="Vij S."/>
            <person name="Kapur A."/>
            <person name="Khurana P."/>
            <person name="Khurana P."/>
            <person name="Khurana J.P."/>
            <person name="Tyagi A.K."/>
            <person name="Gaikwad K."/>
            <person name="Singh A."/>
            <person name="Dalal V."/>
            <person name="Srivastava S."/>
            <person name="Dixit A."/>
            <person name="Pal A.K."/>
            <person name="Ghazi I.A."/>
            <person name="Yadav M."/>
            <person name="Pandit A."/>
            <person name="Bhargava A."/>
            <person name="Sureshbabu K."/>
            <person name="Batra K."/>
            <person name="Sharma T.R."/>
            <person name="Mohapatra T."/>
            <person name="Singh N.K."/>
            <person name="Messing J."/>
            <person name="Nelson A.B."/>
            <person name="Fuks G."/>
            <person name="Kavchok S."/>
            <person name="Keizer G."/>
            <person name="Linton E."/>
            <person name="Llaca V."/>
            <person name="Song R."/>
            <person name="Tanyolac B."/>
            <person name="Young S."/>
            <person name="Ho-Il K."/>
            <person name="Hahn J.H."/>
            <person name="Sangsakoo G."/>
            <person name="Vanavichit A."/>
            <person name="de Mattos Luiz.A.T."/>
            <person name="Zimmer P.D."/>
            <person name="Malone G."/>
            <person name="Dellagostin O."/>
            <person name="de Oliveira A.C."/>
            <person name="Bevan M."/>
            <person name="Bancroft I."/>
            <person name="Minx P."/>
            <person name="Cordum H."/>
            <person name="Wilson R."/>
            <person name="Cheng Z."/>
            <person name="Jin W."/>
            <person name="Jiang J."/>
            <person name="Leong S.A."/>
            <person name="Iwama H."/>
            <person name="Gojobori T."/>
            <person name="Itoh T."/>
            <person name="Niimura Y."/>
            <person name="Fujii Y."/>
            <person name="Habara T."/>
            <person name="Sakai H."/>
            <person name="Sato Y."/>
            <person name="Wilson G."/>
            <person name="Kumar K."/>
            <person name="McCouch S."/>
            <person name="Juretic N."/>
            <person name="Hoen D."/>
            <person name="Wright S."/>
            <person name="Bruskiewich R."/>
            <person name="Bureau T."/>
            <person name="Miyao A."/>
            <person name="Hirochika H."/>
            <person name="Nishikawa T."/>
            <person name="Kadowaki K."/>
            <person name="Sugiura M."/>
            <person name="Burr B."/>
            <person name="Sasaki T."/>
        </authorList>
    </citation>
    <scope>NUCLEOTIDE SEQUENCE [LARGE SCALE GENOMIC DNA]</scope>
    <source>
        <strain evidence="3">cv. Nipponbare</strain>
    </source>
</reference>
<evidence type="ECO:0000313" key="2">
    <source>
        <dbReference type="EMBL" id="BAT14676.1"/>
    </source>
</evidence>
<dbReference type="AlphaFoldDB" id="A0A0P0Y3X0"/>
<sequence length="78" mass="8168">MSECGGGEAATAATQEGRPAPTQKRKPKATVWASVEAEEGHGDEGRVRDVSAPQGAPPGGHRHHRVPPHLYGSLLMCC</sequence>
<gene>
    <name evidence="2" type="ordered locus">Os11g0591400</name>
    <name evidence="2" type="ORF">OSNPB_110591400</name>
</gene>
<dbReference type="EMBL" id="AP014967">
    <property type="protein sequence ID" value="BAT14676.1"/>
    <property type="molecule type" value="Genomic_DNA"/>
</dbReference>